<name>A0ABS1LM04_9MICO</name>
<feature type="region of interest" description="Disordered" evidence="8">
    <location>
        <begin position="1"/>
        <end position="111"/>
    </location>
</feature>
<dbReference type="Gene3D" id="1.10.3720.10">
    <property type="entry name" value="MetI-like"/>
    <property type="match status" value="1"/>
</dbReference>
<evidence type="ECO:0000256" key="6">
    <source>
        <dbReference type="ARBA" id="ARBA00023136"/>
    </source>
</evidence>
<sequence>MAHHDPEHPPGARRRSHHHRHDHAQDLRHRADDDRRAVRHVDRGPRVLRPGLPAERRGDGRGARRPALRHRRPGGRLQRPPAAQGGGDPMTSAAPTTESVRPTSGLGNRARKARKALSNPWASTLAVVIAVIWTVPTVGLLVTSFRPELDIRTSGWWTVFGSALQGEGVFSLQNYETALFGSSTNMIDFFVNSFVVTLPAVFIPITIALLAAYGFAWIDFKGRDVLFIAVFALQIVPIQITLVPLLSAYVSLGINGTFWTIWLSHSIFALPLAIFLLHNFMKEVPRSLVEAARVDGAGHVKIFFTVMMPLLTPAIAAFGIFQFLWVWNDLLVALVMGDLRTFPLTVRIAELAGSRGGDWHVLSAGAFISMVVPVIVFLALQRYFVRGMLAGAVKG</sequence>
<feature type="transmembrane region" description="Helical" evidence="7">
    <location>
        <begin position="189"/>
        <end position="213"/>
    </location>
</feature>
<comment type="subcellular location">
    <subcellularLocation>
        <location evidence="1 7">Cell membrane</location>
        <topology evidence="1 7">Multi-pass membrane protein</topology>
    </subcellularLocation>
</comment>
<feature type="transmembrane region" description="Helical" evidence="7">
    <location>
        <begin position="359"/>
        <end position="380"/>
    </location>
</feature>
<feature type="compositionally biased region" description="Basic and acidic residues" evidence="8">
    <location>
        <begin position="23"/>
        <end position="45"/>
    </location>
</feature>
<evidence type="ECO:0000256" key="8">
    <source>
        <dbReference type="SAM" id="MobiDB-lite"/>
    </source>
</evidence>
<dbReference type="InterPro" id="IPR035906">
    <property type="entry name" value="MetI-like_sf"/>
</dbReference>
<keyword evidence="3" id="KW-1003">Cell membrane</keyword>
<dbReference type="PANTHER" id="PTHR43744:SF4">
    <property type="entry name" value="OSMOPROTECTIVE COMPOUNDS UPTAKE PERMEASE PROTEIN GGTD"/>
    <property type="match status" value="1"/>
</dbReference>
<dbReference type="Proteomes" id="UP000675409">
    <property type="component" value="Unassembled WGS sequence"/>
</dbReference>
<dbReference type="InterPro" id="IPR000515">
    <property type="entry name" value="MetI-like"/>
</dbReference>
<keyword evidence="4 7" id="KW-0812">Transmembrane</keyword>
<dbReference type="EMBL" id="JABBYC010000025">
    <property type="protein sequence ID" value="MBL0887295.1"/>
    <property type="molecule type" value="Genomic_DNA"/>
</dbReference>
<evidence type="ECO:0000259" key="9">
    <source>
        <dbReference type="PROSITE" id="PS50928"/>
    </source>
</evidence>
<gene>
    <name evidence="10" type="ORF">HGK34_13590</name>
</gene>
<feature type="transmembrane region" description="Helical" evidence="7">
    <location>
        <begin position="259"/>
        <end position="281"/>
    </location>
</feature>
<feature type="compositionally biased region" description="Polar residues" evidence="8">
    <location>
        <begin position="93"/>
        <end position="106"/>
    </location>
</feature>
<dbReference type="PROSITE" id="PS50928">
    <property type="entry name" value="ABC_TM1"/>
    <property type="match status" value="1"/>
</dbReference>
<dbReference type="PANTHER" id="PTHR43744">
    <property type="entry name" value="ABC TRANSPORTER PERMEASE PROTEIN MG189-RELATED-RELATED"/>
    <property type="match status" value="1"/>
</dbReference>
<dbReference type="SUPFAM" id="SSF161098">
    <property type="entry name" value="MetI-like"/>
    <property type="match status" value="1"/>
</dbReference>
<feature type="compositionally biased region" description="Basic and acidic residues" evidence="8">
    <location>
        <begin position="1"/>
        <end position="10"/>
    </location>
</feature>
<evidence type="ECO:0000256" key="5">
    <source>
        <dbReference type="ARBA" id="ARBA00022989"/>
    </source>
</evidence>
<keyword evidence="6 7" id="KW-0472">Membrane</keyword>
<feature type="domain" description="ABC transmembrane type-1" evidence="9">
    <location>
        <begin position="190"/>
        <end position="380"/>
    </location>
</feature>
<keyword evidence="5 7" id="KW-1133">Transmembrane helix</keyword>
<evidence type="ECO:0000256" key="7">
    <source>
        <dbReference type="RuleBase" id="RU363032"/>
    </source>
</evidence>
<evidence type="ECO:0000256" key="2">
    <source>
        <dbReference type="ARBA" id="ARBA00022448"/>
    </source>
</evidence>
<feature type="transmembrane region" description="Helical" evidence="7">
    <location>
        <begin position="225"/>
        <end position="247"/>
    </location>
</feature>
<evidence type="ECO:0000313" key="10">
    <source>
        <dbReference type="EMBL" id="MBL0887295.1"/>
    </source>
</evidence>
<reference evidence="10 11" key="1">
    <citation type="journal article" date="2021" name="Arch. Microbiol.">
        <title>Myceligenerans indicum sp. nov., an actinobacterium isolated from mangrove sediment of Sundarbans, India.</title>
        <authorList>
            <person name="Asha K."/>
            <person name="Bhadury P."/>
        </authorList>
    </citation>
    <scope>NUCLEOTIDE SEQUENCE [LARGE SCALE GENOMIC DNA]</scope>
    <source>
        <strain evidence="10 11">I2</strain>
    </source>
</reference>
<organism evidence="10 11">
    <name type="scientific">Myceligenerans indicum</name>
    <dbReference type="NCBI Taxonomy" id="2593663"/>
    <lineage>
        <taxon>Bacteria</taxon>
        <taxon>Bacillati</taxon>
        <taxon>Actinomycetota</taxon>
        <taxon>Actinomycetes</taxon>
        <taxon>Micrococcales</taxon>
        <taxon>Promicromonosporaceae</taxon>
        <taxon>Myceligenerans</taxon>
    </lineage>
</organism>
<dbReference type="Pfam" id="PF00528">
    <property type="entry name" value="BPD_transp_1"/>
    <property type="match status" value="1"/>
</dbReference>
<evidence type="ECO:0000256" key="4">
    <source>
        <dbReference type="ARBA" id="ARBA00022692"/>
    </source>
</evidence>
<comment type="caution">
    <text evidence="10">The sequence shown here is derived from an EMBL/GenBank/DDBJ whole genome shotgun (WGS) entry which is preliminary data.</text>
</comment>
<keyword evidence="11" id="KW-1185">Reference proteome</keyword>
<dbReference type="CDD" id="cd06261">
    <property type="entry name" value="TM_PBP2"/>
    <property type="match status" value="1"/>
</dbReference>
<comment type="similarity">
    <text evidence="7">Belongs to the binding-protein-dependent transport system permease family.</text>
</comment>
<protein>
    <submittedName>
        <fullName evidence="10">Carbohydrate ABC transporter permease</fullName>
    </submittedName>
</protein>
<proteinExistence type="inferred from homology"/>
<feature type="transmembrane region" description="Helical" evidence="7">
    <location>
        <begin position="302"/>
        <end position="327"/>
    </location>
</feature>
<keyword evidence="2 7" id="KW-0813">Transport</keyword>
<evidence type="ECO:0000256" key="3">
    <source>
        <dbReference type="ARBA" id="ARBA00022475"/>
    </source>
</evidence>
<evidence type="ECO:0000313" key="11">
    <source>
        <dbReference type="Proteomes" id="UP000675409"/>
    </source>
</evidence>
<accession>A0ABS1LM04</accession>
<evidence type="ECO:0000256" key="1">
    <source>
        <dbReference type="ARBA" id="ARBA00004651"/>
    </source>
</evidence>
<feature type="compositionally biased region" description="Basic residues" evidence="8">
    <location>
        <begin position="11"/>
        <end position="22"/>
    </location>
</feature>
<feature type="compositionally biased region" description="Basic residues" evidence="8">
    <location>
        <begin position="63"/>
        <end position="74"/>
    </location>
</feature>
<feature type="transmembrane region" description="Helical" evidence="7">
    <location>
        <begin position="121"/>
        <end position="142"/>
    </location>
</feature>